<dbReference type="PANTHER" id="PTHR33104:SF2">
    <property type="entry name" value="CXC3 LIKE CYSTEINE CLUSTER DOMAIN-CONTAINING PROTEIN"/>
    <property type="match status" value="1"/>
</dbReference>
<dbReference type="CDD" id="cd19757">
    <property type="entry name" value="Bbox1"/>
    <property type="match status" value="1"/>
</dbReference>
<sequence>MSSWTQRQKEVQQCWQQARPQNVDNLLITKNIIKMTCNHCLLEEAVIRCEECMPSEWFCAECDILVHTKHTLHSRQTTCNGFYKCIPPTESVKLQDGKYIISKQDRLLPTSFPSRICSCEVFDVAVSVGRPIILAVMILMFQRKWGPEFSDFVRSGYWPATMQAQTLFHQDLFHSFEAMKTAAPGMSRQAFTAMLDQRTSSLEE</sequence>
<name>A0A7J5YDP7_DISMA</name>
<dbReference type="InterPro" id="IPR040564">
    <property type="entry name" value="CxC3-like"/>
</dbReference>
<dbReference type="EMBL" id="JAAKFY010000013">
    <property type="protein sequence ID" value="KAF3847111.1"/>
    <property type="molecule type" value="Genomic_DNA"/>
</dbReference>
<dbReference type="OrthoDB" id="8923991at2759"/>
<comment type="caution">
    <text evidence="2">The sequence shown here is derived from an EMBL/GenBank/DDBJ whole genome shotgun (WGS) entry which is preliminary data.</text>
</comment>
<gene>
    <name evidence="2" type="ORF">F7725_020139</name>
</gene>
<feature type="domain" description="CxC3 like cysteine cluster" evidence="1">
    <location>
        <begin position="150"/>
        <end position="197"/>
    </location>
</feature>
<accession>A0A7J5YDP7</accession>
<reference evidence="2 3" key="1">
    <citation type="submission" date="2020-03" db="EMBL/GenBank/DDBJ databases">
        <title>Dissostichus mawsoni Genome sequencing and assembly.</title>
        <authorList>
            <person name="Park H."/>
        </authorList>
    </citation>
    <scope>NUCLEOTIDE SEQUENCE [LARGE SCALE GENOMIC DNA]</scope>
    <source>
        <strain evidence="2">DM0001</strain>
        <tissue evidence="2">Muscle</tissue>
    </source>
</reference>
<dbReference type="Proteomes" id="UP000518266">
    <property type="component" value="Unassembled WGS sequence"/>
</dbReference>
<evidence type="ECO:0000313" key="2">
    <source>
        <dbReference type="EMBL" id="KAF3847111.1"/>
    </source>
</evidence>
<proteinExistence type="predicted"/>
<organism evidence="2 3">
    <name type="scientific">Dissostichus mawsoni</name>
    <name type="common">Antarctic cod</name>
    <dbReference type="NCBI Taxonomy" id="36200"/>
    <lineage>
        <taxon>Eukaryota</taxon>
        <taxon>Metazoa</taxon>
        <taxon>Chordata</taxon>
        <taxon>Craniata</taxon>
        <taxon>Vertebrata</taxon>
        <taxon>Euteleostomi</taxon>
        <taxon>Actinopterygii</taxon>
        <taxon>Neopterygii</taxon>
        <taxon>Teleostei</taxon>
        <taxon>Neoteleostei</taxon>
        <taxon>Acanthomorphata</taxon>
        <taxon>Eupercaria</taxon>
        <taxon>Perciformes</taxon>
        <taxon>Notothenioidei</taxon>
        <taxon>Nototheniidae</taxon>
        <taxon>Dissostichus</taxon>
    </lineage>
</organism>
<evidence type="ECO:0000259" key="1">
    <source>
        <dbReference type="Pfam" id="PF18804"/>
    </source>
</evidence>
<protein>
    <recommendedName>
        <fullName evidence="1">CxC3 like cysteine cluster domain-containing protein</fullName>
    </recommendedName>
</protein>
<dbReference type="AlphaFoldDB" id="A0A7J5YDP7"/>
<dbReference type="Pfam" id="PF18804">
    <property type="entry name" value="CxC3"/>
    <property type="match status" value="1"/>
</dbReference>
<dbReference type="PANTHER" id="PTHR33104">
    <property type="entry name" value="SI:DKEY-29D5.2"/>
    <property type="match status" value="1"/>
</dbReference>
<keyword evidence="3" id="KW-1185">Reference proteome</keyword>
<evidence type="ECO:0000313" key="3">
    <source>
        <dbReference type="Proteomes" id="UP000518266"/>
    </source>
</evidence>